<feature type="compositionally biased region" description="Low complexity" evidence="1">
    <location>
        <begin position="86"/>
        <end position="108"/>
    </location>
</feature>
<evidence type="ECO:0000313" key="3">
    <source>
        <dbReference type="Proteomes" id="UP000009168"/>
    </source>
</evidence>
<dbReference type="HOGENOM" id="CLU_1879609_0_0_1"/>
<name>Q22E90_TETTS</name>
<gene>
    <name evidence="2" type="ORF">TTHERM_00835380</name>
</gene>
<dbReference type="EMBL" id="GG662778">
    <property type="protein sequence ID" value="EAR83638.2"/>
    <property type="molecule type" value="Genomic_DNA"/>
</dbReference>
<dbReference type="Proteomes" id="UP000009168">
    <property type="component" value="Unassembled WGS sequence"/>
</dbReference>
<accession>Q22E90</accession>
<proteinExistence type="predicted"/>
<organism evidence="2 3">
    <name type="scientific">Tetrahymena thermophila (strain SB210)</name>
    <dbReference type="NCBI Taxonomy" id="312017"/>
    <lineage>
        <taxon>Eukaryota</taxon>
        <taxon>Sar</taxon>
        <taxon>Alveolata</taxon>
        <taxon>Ciliophora</taxon>
        <taxon>Intramacronucleata</taxon>
        <taxon>Oligohymenophorea</taxon>
        <taxon>Hymenostomatida</taxon>
        <taxon>Tetrahymenina</taxon>
        <taxon>Tetrahymenidae</taxon>
        <taxon>Tetrahymena</taxon>
    </lineage>
</organism>
<protein>
    <submittedName>
        <fullName evidence="2">Uncharacterized protein</fullName>
    </submittedName>
</protein>
<keyword evidence="3" id="KW-1185">Reference proteome</keyword>
<evidence type="ECO:0000256" key="1">
    <source>
        <dbReference type="SAM" id="MobiDB-lite"/>
    </source>
</evidence>
<sequence length="147" mass="17167">MDQNILQDYLKKLKNNISLFKQKQLVKFKDQRNNQNLEKRKIPQENRYQILFQLIKFTGKWLKDEETLEHNKDIHNIINKPNEADNSSTNNVQTNSQTNTTSSSTLNQVPNNLNAGQGQILLPPCEVQNTWWSGAGQRKFKNKQTNK</sequence>
<dbReference type="KEGG" id="tet:TTHERM_00835380"/>
<dbReference type="GeneID" id="7824146"/>
<feature type="region of interest" description="Disordered" evidence="1">
    <location>
        <begin position="78"/>
        <end position="117"/>
    </location>
</feature>
<dbReference type="RefSeq" id="XP_001031301.2">
    <property type="nucleotide sequence ID" value="XM_001031301.2"/>
</dbReference>
<evidence type="ECO:0000313" key="2">
    <source>
        <dbReference type="EMBL" id="EAR83638.2"/>
    </source>
</evidence>
<dbReference type="InParanoid" id="Q22E90"/>
<reference evidence="3" key="1">
    <citation type="journal article" date="2006" name="PLoS Biol.">
        <title>Macronuclear genome sequence of the ciliate Tetrahymena thermophila, a model eukaryote.</title>
        <authorList>
            <person name="Eisen J.A."/>
            <person name="Coyne R.S."/>
            <person name="Wu M."/>
            <person name="Wu D."/>
            <person name="Thiagarajan M."/>
            <person name="Wortman J.R."/>
            <person name="Badger J.H."/>
            <person name="Ren Q."/>
            <person name="Amedeo P."/>
            <person name="Jones K.M."/>
            <person name="Tallon L.J."/>
            <person name="Delcher A.L."/>
            <person name="Salzberg S.L."/>
            <person name="Silva J.C."/>
            <person name="Haas B.J."/>
            <person name="Majoros W.H."/>
            <person name="Farzad M."/>
            <person name="Carlton J.M."/>
            <person name="Smith R.K. Jr."/>
            <person name="Garg J."/>
            <person name="Pearlman R.E."/>
            <person name="Karrer K.M."/>
            <person name="Sun L."/>
            <person name="Manning G."/>
            <person name="Elde N.C."/>
            <person name="Turkewitz A.P."/>
            <person name="Asai D.J."/>
            <person name="Wilkes D.E."/>
            <person name="Wang Y."/>
            <person name="Cai H."/>
            <person name="Collins K."/>
            <person name="Stewart B.A."/>
            <person name="Lee S.R."/>
            <person name="Wilamowska K."/>
            <person name="Weinberg Z."/>
            <person name="Ruzzo W.L."/>
            <person name="Wloga D."/>
            <person name="Gaertig J."/>
            <person name="Frankel J."/>
            <person name="Tsao C.-C."/>
            <person name="Gorovsky M.A."/>
            <person name="Keeling P.J."/>
            <person name="Waller R.F."/>
            <person name="Patron N.J."/>
            <person name="Cherry J.M."/>
            <person name="Stover N.A."/>
            <person name="Krieger C.J."/>
            <person name="del Toro C."/>
            <person name="Ryder H.F."/>
            <person name="Williamson S.C."/>
            <person name="Barbeau R.A."/>
            <person name="Hamilton E.P."/>
            <person name="Orias E."/>
        </authorList>
    </citation>
    <scope>NUCLEOTIDE SEQUENCE [LARGE SCALE GENOMIC DNA]</scope>
    <source>
        <strain evidence="3">SB210</strain>
    </source>
</reference>
<dbReference type="AlphaFoldDB" id="Q22E90"/>